<dbReference type="AlphaFoldDB" id="A0A6C0AIN5"/>
<evidence type="ECO:0000313" key="2">
    <source>
        <dbReference type="EMBL" id="QHS79639.1"/>
    </source>
</evidence>
<reference evidence="2" key="1">
    <citation type="journal article" date="2020" name="Nature">
        <title>Giant virus diversity and host interactions through global metagenomics.</title>
        <authorList>
            <person name="Schulz F."/>
            <person name="Roux S."/>
            <person name="Paez-Espino D."/>
            <person name="Jungbluth S."/>
            <person name="Walsh D.A."/>
            <person name="Denef V.J."/>
            <person name="McMahon K.D."/>
            <person name="Konstantinidis K.T."/>
            <person name="Eloe-Fadrosh E.A."/>
            <person name="Kyrpides N.C."/>
            <person name="Woyke T."/>
        </authorList>
    </citation>
    <scope>NUCLEOTIDE SEQUENCE</scope>
    <source>
        <strain evidence="2">GVMAG-S-1035303-20</strain>
    </source>
</reference>
<organism evidence="2">
    <name type="scientific">viral metagenome</name>
    <dbReference type="NCBI Taxonomy" id="1070528"/>
    <lineage>
        <taxon>unclassified sequences</taxon>
        <taxon>metagenomes</taxon>
        <taxon>organismal metagenomes</taxon>
    </lineage>
</organism>
<name>A0A6C0AIN5_9ZZZZ</name>
<accession>A0A6C0AIN5</accession>
<feature type="coiled-coil region" evidence="1">
    <location>
        <begin position="7"/>
        <end position="34"/>
    </location>
</feature>
<evidence type="ECO:0000256" key="1">
    <source>
        <dbReference type="SAM" id="Coils"/>
    </source>
</evidence>
<proteinExistence type="predicted"/>
<protein>
    <submittedName>
        <fullName evidence="2">Uncharacterized protein</fullName>
    </submittedName>
</protein>
<sequence length="41" mass="5024">MTFGAYAESVHMKMMELNNQLQEEKMKRMLDERDKKKGIFW</sequence>
<keyword evidence="1" id="KW-0175">Coiled coil</keyword>
<dbReference type="EMBL" id="MN740650">
    <property type="protein sequence ID" value="QHS79639.1"/>
    <property type="molecule type" value="Genomic_DNA"/>
</dbReference>